<dbReference type="GO" id="GO:0003700">
    <property type="term" value="F:DNA-binding transcription factor activity"/>
    <property type="evidence" value="ECO:0007669"/>
    <property type="project" value="TreeGrafter"/>
</dbReference>
<dbReference type="Proteomes" id="UP000594638">
    <property type="component" value="Unassembled WGS sequence"/>
</dbReference>
<dbReference type="GO" id="GO:0003680">
    <property type="term" value="F:minor groove of adenine-thymine-rich DNA binding"/>
    <property type="evidence" value="ECO:0007669"/>
    <property type="project" value="InterPro"/>
</dbReference>
<accession>A0A8S0RGV4</accession>
<dbReference type="InterPro" id="IPR014476">
    <property type="entry name" value="AHL15-29"/>
</dbReference>
<dbReference type="CDD" id="cd11378">
    <property type="entry name" value="DUF296"/>
    <property type="match status" value="1"/>
</dbReference>
<feature type="region of interest" description="Disordered" evidence="5">
    <location>
        <begin position="236"/>
        <end position="259"/>
    </location>
</feature>
<dbReference type="Gene3D" id="3.30.1330.80">
    <property type="entry name" value="Hypothetical protein, similar to alpha- acetolactate decarboxylase, domain 2"/>
    <property type="match status" value="1"/>
</dbReference>
<comment type="subcellular location">
    <subcellularLocation>
        <location evidence="1">Nucleus</location>
    </subcellularLocation>
</comment>
<evidence type="ECO:0000256" key="5">
    <source>
        <dbReference type="SAM" id="MobiDB-lite"/>
    </source>
</evidence>
<reference evidence="7 8" key="1">
    <citation type="submission" date="2019-12" db="EMBL/GenBank/DDBJ databases">
        <authorList>
            <person name="Alioto T."/>
            <person name="Alioto T."/>
            <person name="Gomez Garrido J."/>
        </authorList>
    </citation>
    <scope>NUCLEOTIDE SEQUENCE [LARGE SCALE GENOMIC DNA]</scope>
</reference>
<organism evidence="7 8">
    <name type="scientific">Olea europaea subsp. europaea</name>
    <dbReference type="NCBI Taxonomy" id="158383"/>
    <lineage>
        <taxon>Eukaryota</taxon>
        <taxon>Viridiplantae</taxon>
        <taxon>Streptophyta</taxon>
        <taxon>Embryophyta</taxon>
        <taxon>Tracheophyta</taxon>
        <taxon>Spermatophyta</taxon>
        <taxon>Magnoliopsida</taxon>
        <taxon>eudicotyledons</taxon>
        <taxon>Gunneridae</taxon>
        <taxon>Pentapetalae</taxon>
        <taxon>asterids</taxon>
        <taxon>lamiids</taxon>
        <taxon>Lamiales</taxon>
        <taxon>Oleaceae</taxon>
        <taxon>Oleeae</taxon>
        <taxon>Olea</taxon>
    </lineage>
</organism>
<evidence type="ECO:0000256" key="2">
    <source>
        <dbReference type="ARBA" id="ARBA00023015"/>
    </source>
</evidence>
<keyword evidence="3" id="KW-0238">DNA-binding</keyword>
<gene>
    <name evidence="7" type="ORF">OLEA9_A068742</name>
</gene>
<evidence type="ECO:0000256" key="4">
    <source>
        <dbReference type="ARBA" id="ARBA00023163"/>
    </source>
</evidence>
<name>A0A8S0RGV4_OLEEU</name>
<dbReference type="Pfam" id="PF03479">
    <property type="entry name" value="PCC"/>
    <property type="match status" value="1"/>
</dbReference>
<keyword evidence="2" id="KW-0805">Transcription regulation</keyword>
<feature type="compositionally biased region" description="Low complexity" evidence="5">
    <location>
        <begin position="238"/>
        <end position="252"/>
    </location>
</feature>
<comment type="caution">
    <text evidence="7">The sequence shown here is derived from an EMBL/GenBank/DDBJ whole genome shotgun (WGS) entry which is preliminary data.</text>
</comment>
<dbReference type="InterPro" id="IPR005175">
    <property type="entry name" value="PPC_dom"/>
</dbReference>
<dbReference type="SUPFAM" id="SSF117856">
    <property type="entry name" value="AF0104/ALDC/Ptd012-like"/>
    <property type="match status" value="1"/>
</dbReference>
<dbReference type="EMBL" id="CACTIH010003621">
    <property type="protein sequence ID" value="CAA2978640.1"/>
    <property type="molecule type" value="Genomic_DNA"/>
</dbReference>
<dbReference type="OrthoDB" id="1712967at2759"/>
<feature type="domain" description="PPC" evidence="6">
    <location>
        <begin position="106"/>
        <end position="244"/>
    </location>
</feature>
<feature type="compositionally biased region" description="Basic and acidic residues" evidence="5">
    <location>
        <begin position="43"/>
        <end position="71"/>
    </location>
</feature>
<keyword evidence="8" id="KW-1185">Reference proteome</keyword>
<evidence type="ECO:0000313" key="7">
    <source>
        <dbReference type="EMBL" id="CAA2978640.1"/>
    </source>
</evidence>
<proteinExistence type="predicted"/>
<evidence type="ECO:0000259" key="6">
    <source>
        <dbReference type="PROSITE" id="PS51742"/>
    </source>
</evidence>
<evidence type="ECO:0000313" key="8">
    <source>
        <dbReference type="Proteomes" id="UP000594638"/>
    </source>
</evidence>
<dbReference type="PANTHER" id="PTHR31100">
    <property type="entry name" value="AT-HOOK MOTIF NUCLEAR-LOCALIZED PROTEIN 15"/>
    <property type="match status" value="1"/>
</dbReference>
<dbReference type="FunFam" id="3.30.1330.80:FF:000001">
    <property type="entry name" value="AT-hook motif nuclear-localized protein"/>
    <property type="match status" value="1"/>
</dbReference>
<sequence>MANPWWTGVPGFESSPSVSSPALKKPNLGISLNYHNPTPSPFKEPDMNDHNSNDGRAGGREDEEERERSEEPNEGAVEVPKNRARGRPTGSKNKPKPPVFVTRDSPNAMRSHVMEVASGSDVAESIAEFARKRQRGVCVLSASGIVTNVTIRQPCDSTAVMALHGRFEILSLTGAFLPGATPPLGSTGLTIYLAGGQGQVVGGSVVGSLVAAGPVMVIASTFSNATYERLPLDEEEAAAATTDTAGGAEEGQVGIGGGGGGMGEAPLLAPYTMPLRNGGELNHSSFSWNHVPANY</sequence>
<dbReference type="PANTHER" id="PTHR31100:SF3">
    <property type="entry name" value="AT-HOOK MOTIF NUCLEAR-LOCALIZED PROTEIN 20"/>
    <property type="match status" value="1"/>
</dbReference>
<evidence type="ECO:0000256" key="3">
    <source>
        <dbReference type="ARBA" id="ARBA00023125"/>
    </source>
</evidence>
<dbReference type="GO" id="GO:0005634">
    <property type="term" value="C:nucleus"/>
    <property type="evidence" value="ECO:0007669"/>
    <property type="project" value="UniProtKB-SubCell"/>
</dbReference>
<dbReference type="PROSITE" id="PS51742">
    <property type="entry name" value="PPC"/>
    <property type="match status" value="1"/>
</dbReference>
<dbReference type="Gramene" id="OE9A068742T1">
    <property type="protein sequence ID" value="OE9A068742C1"/>
    <property type="gene ID" value="OE9A068742"/>
</dbReference>
<feature type="region of interest" description="Disordered" evidence="5">
    <location>
        <begin position="1"/>
        <end position="106"/>
    </location>
</feature>
<keyword evidence="4" id="KW-0804">Transcription</keyword>
<dbReference type="AlphaFoldDB" id="A0A8S0RGV4"/>
<protein>
    <recommendedName>
        <fullName evidence="6">PPC domain-containing protein</fullName>
    </recommendedName>
</protein>
<evidence type="ECO:0000256" key="1">
    <source>
        <dbReference type="ARBA" id="ARBA00004123"/>
    </source>
</evidence>